<reference evidence="1 2" key="1">
    <citation type="submission" date="2024-01" db="EMBL/GenBank/DDBJ databases">
        <title>A draft genome for a cacao thread blight-causing isolate of Paramarasmius palmivorus.</title>
        <authorList>
            <person name="Baruah I.K."/>
            <person name="Bukari Y."/>
            <person name="Amoako-Attah I."/>
            <person name="Meinhardt L.W."/>
            <person name="Bailey B.A."/>
            <person name="Cohen S.P."/>
        </authorList>
    </citation>
    <scope>NUCLEOTIDE SEQUENCE [LARGE SCALE GENOMIC DNA]</scope>
    <source>
        <strain evidence="1 2">GH-12</strain>
    </source>
</reference>
<comment type="caution">
    <text evidence="1">The sequence shown here is derived from an EMBL/GenBank/DDBJ whole genome shotgun (WGS) entry which is preliminary data.</text>
</comment>
<sequence>MPNVLGLPLSERSLSALLSDIPQSTLTSLQAQPNKLSLAIQSACTGRLMSIGEHFVGTLGFTELRRLLRAVGGLICGSAALGTFTTVDFSAPLEISVDKAGVDVLLEFFQRCGYILKVGNELGGFFSPQADFDFSDSVVRLIKRL</sequence>
<dbReference type="Proteomes" id="UP001383192">
    <property type="component" value="Unassembled WGS sequence"/>
</dbReference>
<organism evidence="1 2">
    <name type="scientific">Paramarasmius palmivorus</name>
    <dbReference type="NCBI Taxonomy" id="297713"/>
    <lineage>
        <taxon>Eukaryota</taxon>
        <taxon>Fungi</taxon>
        <taxon>Dikarya</taxon>
        <taxon>Basidiomycota</taxon>
        <taxon>Agaricomycotina</taxon>
        <taxon>Agaricomycetes</taxon>
        <taxon>Agaricomycetidae</taxon>
        <taxon>Agaricales</taxon>
        <taxon>Marasmiineae</taxon>
        <taxon>Marasmiaceae</taxon>
        <taxon>Paramarasmius</taxon>
    </lineage>
</organism>
<evidence type="ECO:0000313" key="2">
    <source>
        <dbReference type="Proteomes" id="UP001383192"/>
    </source>
</evidence>
<dbReference type="EMBL" id="JAYKXP010000052">
    <property type="protein sequence ID" value="KAK7035528.1"/>
    <property type="molecule type" value="Genomic_DNA"/>
</dbReference>
<protein>
    <submittedName>
        <fullName evidence="1">Uncharacterized protein</fullName>
    </submittedName>
</protein>
<gene>
    <name evidence="1" type="ORF">VNI00_011821</name>
</gene>
<dbReference type="AlphaFoldDB" id="A0AAW0C988"/>
<accession>A0AAW0C988</accession>
<evidence type="ECO:0000313" key="1">
    <source>
        <dbReference type="EMBL" id="KAK7035528.1"/>
    </source>
</evidence>
<proteinExistence type="predicted"/>
<name>A0AAW0C988_9AGAR</name>
<keyword evidence="2" id="KW-1185">Reference proteome</keyword>